<comment type="caution">
    <text evidence="2">The sequence shown here is derived from an EMBL/GenBank/DDBJ whole genome shotgun (WGS) entry which is preliminary data.</text>
</comment>
<feature type="region of interest" description="Disordered" evidence="1">
    <location>
        <begin position="25"/>
        <end position="57"/>
    </location>
</feature>
<dbReference type="AlphaFoldDB" id="A0A9W9VEY5"/>
<organism evidence="2 3">
    <name type="scientific">Penicillium cosmopolitanum</name>
    <dbReference type="NCBI Taxonomy" id="1131564"/>
    <lineage>
        <taxon>Eukaryota</taxon>
        <taxon>Fungi</taxon>
        <taxon>Dikarya</taxon>
        <taxon>Ascomycota</taxon>
        <taxon>Pezizomycotina</taxon>
        <taxon>Eurotiomycetes</taxon>
        <taxon>Eurotiomycetidae</taxon>
        <taxon>Eurotiales</taxon>
        <taxon>Aspergillaceae</taxon>
        <taxon>Penicillium</taxon>
    </lineage>
</organism>
<reference evidence="2" key="2">
    <citation type="journal article" date="2023" name="IMA Fungus">
        <title>Comparative genomic study of the Penicillium genus elucidates a diverse pangenome and 15 lateral gene transfer events.</title>
        <authorList>
            <person name="Petersen C."/>
            <person name="Sorensen T."/>
            <person name="Nielsen M.R."/>
            <person name="Sondergaard T.E."/>
            <person name="Sorensen J.L."/>
            <person name="Fitzpatrick D.A."/>
            <person name="Frisvad J.C."/>
            <person name="Nielsen K.L."/>
        </authorList>
    </citation>
    <scope>NUCLEOTIDE SEQUENCE</scope>
    <source>
        <strain evidence="2">IBT 29677</strain>
    </source>
</reference>
<proteinExistence type="predicted"/>
<dbReference type="OrthoDB" id="4299450at2759"/>
<dbReference type="Proteomes" id="UP001147747">
    <property type="component" value="Unassembled WGS sequence"/>
</dbReference>
<dbReference type="RefSeq" id="XP_056483429.1">
    <property type="nucleotide sequence ID" value="XM_056637399.1"/>
</dbReference>
<evidence type="ECO:0000313" key="2">
    <source>
        <dbReference type="EMBL" id="KAJ5379643.1"/>
    </source>
</evidence>
<gene>
    <name evidence="2" type="ORF">N7509_012762</name>
</gene>
<name>A0A9W9VEY5_9EURO</name>
<reference evidence="2" key="1">
    <citation type="submission" date="2022-12" db="EMBL/GenBank/DDBJ databases">
        <authorList>
            <person name="Petersen C."/>
        </authorList>
    </citation>
    <scope>NUCLEOTIDE SEQUENCE</scope>
    <source>
        <strain evidence="2">IBT 29677</strain>
    </source>
</reference>
<evidence type="ECO:0000256" key="1">
    <source>
        <dbReference type="SAM" id="MobiDB-lite"/>
    </source>
</evidence>
<dbReference type="EMBL" id="JAPZBU010000011">
    <property type="protein sequence ID" value="KAJ5379643.1"/>
    <property type="molecule type" value="Genomic_DNA"/>
</dbReference>
<protein>
    <submittedName>
        <fullName evidence="2">Uncharacterized protein</fullName>
    </submittedName>
</protein>
<accession>A0A9W9VEY5</accession>
<sequence>MDRPKRDSRTRQVVERWREQEHENNYFGFDPVTPLTDKRYKPHQETGNPSRHQKQDIAWHSSTSLYPEEPESRDLPMRLNPEFYRPDSAFHCQTEEKDCNTPDLWGFDPAIPSKQAPIYSEKNWAQSGFNEEKPAGKTTDNMAALTKAGFQTFAIRTTPSQHTLPDVFFKASLISRRRCLDE</sequence>
<evidence type="ECO:0000313" key="3">
    <source>
        <dbReference type="Proteomes" id="UP001147747"/>
    </source>
</evidence>
<dbReference type="GeneID" id="81376379"/>
<keyword evidence="3" id="KW-1185">Reference proteome</keyword>